<sequence length="42" mass="4869">MEVVWLQISARNRLKKPKSSKSCPHFTAFFVLMLIKQLCCVS</sequence>
<proteinExistence type="predicted"/>
<dbReference type="EMBL" id="GBRH01204844">
    <property type="protein sequence ID" value="JAD93051.1"/>
    <property type="molecule type" value="Transcribed_RNA"/>
</dbReference>
<evidence type="ECO:0000313" key="1">
    <source>
        <dbReference type="EMBL" id="JAD93051.1"/>
    </source>
</evidence>
<reference evidence="1" key="1">
    <citation type="submission" date="2014-09" db="EMBL/GenBank/DDBJ databases">
        <authorList>
            <person name="Magalhaes I.L.F."/>
            <person name="Oliveira U."/>
            <person name="Santos F.R."/>
            <person name="Vidigal T.H.D.A."/>
            <person name="Brescovit A.D."/>
            <person name="Santos A.J."/>
        </authorList>
    </citation>
    <scope>NUCLEOTIDE SEQUENCE</scope>
    <source>
        <tissue evidence="1">Shoot tissue taken approximately 20 cm above the soil surface</tissue>
    </source>
</reference>
<accession>A0A0A9DZ46</accession>
<dbReference type="AlphaFoldDB" id="A0A0A9DZ46"/>
<name>A0A0A9DZ46_ARUDO</name>
<protein>
    <submittedName>
        <fullName evidence="1">Uncharacterized protein</fullName>
    </submittedName>
</protein>
<reference evidence="1" key="2">
    <citation type="journal article" date="2015" name="Data Brief">
        <title>Shoot transcriptome of the giant reed, Arundo donax.</title>
        <authorList>
            <person name="Barrero R.A."/>
            <person name="Guerrero F.D."/>
            <person name="Moolhuijzen P."/>
            <person name="Goolsby J.A."/>
            <person name="Tidwell J."/>
            <person name="Bellgard S.E."/>
            <person name="Bellgard M.I."/>
        </authorList>
    </citation>
    <scope>NUCLEOTIDE SEQUENCE</scope>
    <source>
        <tissue evidence="1">Shoot tissue taken approximately 20 cm above the soil surface</tissue>
    </source>
</reference>
<organism evidence="1">
    <name type="scientific">Arundo donax</name>
    <name type="common">Giant reed</name>
    <name type="synonym">Donax arundinaceus</name>
    <dbReference type="NCBI Taxonomy" id="35708"/>
    <lineage>
        <taxon>Eukaryota</taxon>
        <taxon>Viridiplantae</taxon>
        <taxon>Streptophyta</taxon>
        <taxon>Embryophyta</taxon>
        <taxon>Tracheophyta</taxon>
        <taxon>Spermatophyta</taxon>
        <taxon>Magnoliopsida</taxon>
        <taxon>Liliopsida</taxon>
        <taxon>Poales</taxon>
        <taxon>Poaceae</taxon>
        <taxon>PACMAD clade</taxon>
        <taxon>Arundinoideae</taxon>
        <taxon>Arundineae</taxon>
        <taxon>Arundo</taxon>
    </lineage>
</organism>